<dbReference type="AlphaFoldDB" id="A0AAW1KWF6"/>
<name>A0AAW1KWF6_SAPOF</name>
<feature type="transmembrane region" description="Helical" evidence="2">
    <location>
        <begin position="15"/>
        <end position="34"/>
    </location>
</feature>
<evidence type="ECO:0008006" key="5">
    <source>
        <dbReference type="Google" id="ProtNLM"/>
    </source>
</evidence>
<keyword evidence="2" id="KW-0472">Membrane</keyword>
<evidence type="ECO:0000256" key="1">
    <source>
        <dbReference type="SAM" id="MobiDB-lite"/>
    </source>
</evidence>
<organism evidence="3 4">
    <name type="scientific">Saponaria officinalis</name>
    <name type="common">Common soapwort</name>
    <name type="synonym">Lychnis saponaria</name>
    <dbReference type="NCBI Taxonomy" id="3572"/>
    <lineage>
        <taxon>Eukaryota</taxon>
        <taxon>Viridiplantae</taxon>
        <taxon>Streptophyta</taxon>
        <taxon>Embryophyta</taxon>
        <taxon>Tracheophyta</taxon>
        <taxon>Spermatophyta</taxon>
        <taxon>Magnoliopsida</taxon>
        <taxon>eudicotyledons</taxon>
        <taxon>Gunneridae</taxon>
        <taxon>Pentapetalae</taxon>
        <taxon>Caryophyllales</taxon>
        <taxon>Caryophyllaceae</taxon>
        <taxon>Caryophylleae</taxon>
        <taxon>Saponaria</taxon>
    </lineage>
</organism>
<evidence type="ECO:0000256" key="2">
    <source>
        <dbReference type="SAM" id="Phobius"/>
    </source>
</evidence>
<feature type="region of interest" description="Disordered" evidence="1">
    <location>
        <begin position="61"/>
        <end position="85"/>
    </location>
</feature>
<reference evidence="3" key="1">
    <citation type="submission" date="2024-03" db="EMBL/GenBank/DDBJ databases">
        <title>WGS assembly of Saponaria officinalis var. Norfolk2.</title>
        <authorList>
            <person name="Jenkins J."/>
            <person name="Shu S."/>
            <person name="Grimwood J."/>
            <person name="Barry K."/>
            <person name="Goodstein D."/>
            <person name="Schmutz J."/>
            <person name="Leebens-Mack J."/>
            <person name="Osbourn A."/>
        </authorList>
    </citation>
    <scope>NUCLEOTIDE SEQUENCE [LARGE SCALE GENOMIC DNA]</scope>
    <source>
        <strain evidence="3">JIC</strain>
    </source>
</reference>
<keyword evidence="2" id="KW-1133">Transmembrane helix</keyword>
<protein>
    <recommendedName>
        <fullName evidence="5">Transmembrane protein</fullName>
    </recommendedName>
</protein>
<dbReference type="Proteomes" id="UP001443914">
    <property type="component" value="Unassembled WGS sequence"/>
</dbReference>
<dbReference type="PANTHER" id="PTHR34061:SF17">
    <property type="entry name" value="EXPRESSED PROTEIN"/>
    <property type="match status" value="1"/>
</dbReference>
<evidence type="ECO:0000313" key="4">
    <source>
        <dbReference type="Proteomes" id="UP001443914"/>
    </source>
</evidence>
<gene>
    <name evidence="3" type="ORF">RND81_05G102400</name>
</gene>
<accession>A0AAW1KWF6</accession>
<dbReference type="PANTHER" id="PTHR34061">
    <property type="entry name" value="PROTEIN, PUTATIVE-RELATED"/>
    <property type="match status" value="1"/>
</dbReference>
<dbReference type="EMBL" id="JBDFQZ010000005">
    <property type="protein sequence ID" value="KAK9724842.1"/>
    <property type="molecule type" value="Genomic_DNA"/>
</dbReference>
<proteinExistence type="predicted"/>
<sequence>MDDDNTAMTPTNGKLLTVATYVGASVVSAFFASLERCSCINLTTSDIDEDDEDDDRRLMFSSSTRHDDPLHSLPPPLPCPPSLNH</sequence>
<keyword evidence="4" id="KW-1185">Reference proteome</keyword>
<evidence type="ECO:0000313" key="3">
    <source>
        <dbReference type="EMBL" id="KAK9724842.1"/>
    </source>
</evidence>
<keyword evidence="2" id="KW-0812">Transmembrane</keyword>
<feature type="compositionally biased region" description="Pro residues" evidence="1">
    <location>
        <begin position="72"/>
        <end position="85"/>
    </location>
</feature>
<comment type="caution">
    <text evidence="3">The sequence shown here is derived from an EMBL/GenBank/DDBJ whole genome shotgun (WGS) entry which is preliminary data.</text>
</comment>